<feature type="chain" id="PRO_5004344976" evidence="1">
    <location>
        <begin position="24"/>
        <end position="275"/>
    </location>
</feature>
<name>R1ATD3_9FIRM</name>
<dbReference type="EMBL" id="ARZA01000180">
    <property type="protein sequence ID" value="EOD00383.1"/>
    <property type="molecule type" value="Genomic_DNA"/>
</dbReference>
<sequence>MKKILIFTLIIVLILGCFQSSYAQQDDLFKKHNLKFNEYQYFKELQSKSMNELKEMGFSNDKIRELKEFDYVKAIKERAKLSKEELKKLGYNDEQISIFKNFNETEEEVIALSAELNEDFYVFVSGRDTAEPYSYITLFLEFEWSSCPIWTLSDAIGISWSDGMKVNMNGTNFTVNYVGGSTSYDWDVPLNVTPGTGIDAKWGLRDSLTGSWAKSGEGYIAINRYEYLNDVEIVFKYAHGIVYPNLSVSVYGTPSVSFSGYHTIEANKYIRHYFQ</sequence>
<gene>
    <name evidence="2" type="ORF">L21TH_1574</name>
</gene>
<dbReference type="PROSITE" id="PS51257">
    <property type="entry name" value="PROKAR_LIPOPROTEIN"/>
    <property type="match status" value="1"/>
</dbReference>
<dbReference type="Proteomes" id="UP000013378">
    <property type="component" value="Unassembled WGS sequence"/>
</dbReference>
<feature type="signal peptide" evidence="1">
    <location>
        <begin position="1"/>
        <end position="23"/>
    </location>
</feature>
<organism evidence="2 3">
    <name type="scientific">Caldisalinibacter kiritimatiensis</name>
    <dbReference type="NCBI Taxonomy" id="1304284"/>
    <lineage>
        <taxon>Bacteria</taxon>
        <taxon>Bacillati</taxon>
        <taxon>Bacillota</taxon>
        <taxon>Tissierellia</taxon>
        <taxon>Tissierellales</taxon>
        <taxon>Thermohalobacteraceae</taxon>
        <taxon>Caldisalinibacter</taxon>
    </lineage>
</organism>
<proteinExistence type="predicted"/>
<evidence type="ECO:0000256" key="1">
    <source>
        <dbReference type="SAM" id="SignalP"/>
    </source>
</evidence>
<keyword evidence="3" id="KW-1185">Reference proteome</keyword>
<keyword evidence="1" id="KW-0732">Signal</keyword>
<dbReference type="OrthoDB" id="2084789at2"/>
<accession>R1ATD3</accession>
<reference evidence="2 3" key="1">
    <citation type="journal article" date="2015" name="Geomicrobiol. J.">
        <title>Caldisalinibacter kiritimatiensis gen. nov., sp. nov., a moderately thermohalophilic thiosulfate-reducing bacterium from a hypersaline microbial mat.</title>
        <authorList>
            <person name="Ben Hania W."/>
            <person name="Joseph M."/>
            <person name="Fiebig A."/>
            <person name="Bunk B."/>
            <person name="Klenk H.-P."/>
            <person name="Fardeau M.-L."/>
            <person name="Spring S."/>
        </authorList>
    </citation>
    <scope>NUCLEOTIDE SEQUENCE [LARGE SCALE GENOMIC DNA]</scope>
    <source>
        <strain evidence="2 3">L21-TH-D2</strain>
    </source>
</reference>
<evidence type="ECO:0000313" key="3">
    <source>
        <dbReference type="Proteomes" id="UP000013378"/>
    </source>
</evidence>
<protein>
    <submittedName>
        <fullName evidence="2">Uncharacterized protein</fullName>
    </submittedName>
</protein>
<comment type="caution">
    <text evidence="2">The sequence shown here is derived from an EMBL/GenBank/DDBJ whole genome shotgun (WGS) entry which is preliminary data.</text>
</comment>
<evidence type="ECO:0000313" key="2">
    <source>
        <dbReference type="EMBL" id="EOD00383.1"/>
    </source>
</evidence>
<dbReference type="RefSeq" id="WP_006313635.1">
    <property type="nucleotide sequence ID" value="NZ_ARZA01000180.1"/>
</dbReference>
<dbReference type="eggNOG" id="ENOG5032WVV">
    <property type="taxonomic scope" value="Bacteria"/>
</dbReference>
<dbReference type="AlphaFoldDB" id="R1ATD3"/>